<comment type="caution">
    <text evidence="1">The sequence shown here is derived from an EMBL/GenBank/DDBJ whole genome shotgun (WGS) entry which is preliminary data.</text>
</comment>
<protein>
    <submittedName>
        <fullName evidence="1">Uncharacterized protein</fullName>
    </submittedName>
</protein>
<reference evidence="1" key="1">
    <citation type="journal article" date="2019" name="bioRxiv">
        <title>The Genome of the Zebra Mussel, Dreissena polymorpha: A Resource for Invasive Species Research.</title>
        <authorList>
            <person name="McCartney M.A."/>
            <person name="Auch B."/>
            <person name="Kono T."/>
            <person name="Mallez S."/>
            <person name="Zhang Y."/>
            <person name="Obille A."/>
            <person name="Becker A."/>
            <person name="Abrahante J.E."/>
            <person name="Garbe J."/>
            <person name="Badalamenti J.P."/>
            <person name="Herman A."/>
            <person name="Mangelson H."/>
            <person name="Liachko I."/>
            <person name="Sullivan S."/>
            <person name="Sone E.D."/>
            <person name="Koren S."/>
            <person name="Silverstein K.A.T."/>
            <person name="Beckman K.B."/>
            <person name="Gohl D.M."/>
        </authorList>
    </citation>
    <scope>NUCLEOTIDE SEQUENCE</scope>
    <source>
        <strain evidence="1">Duluth1</strain>
        <tissue evidence="1">Whole animal</tissue>
    </source>
</reference>
<keyword evidence="2" id="KW-1185">Reference proteome</keyword>
<gene>
    <name evidence="1" type="ORF">DPMN_034993</name>
</gene>
<sequence>MNAMASHKDSDLFLCPSIILCSRTSTESLLGRQQHSRQVVTAAQSVAVGHF</sequence>
<name>A0A9D4M9Q1_DREPO</name>
<dbReference type="Proteomes" id="UP000828390">
    <property type="component" value="Unassembled WGS sequence"/>
</dbReference>
<accession>A0A9D4M9Q1</accession>
<evidence type="ECO:0000313" key="1">
    <source>
        <dbReference type="EMBL" id="KAH3871779.1"/>
    </source>
</evidence>
<evidence type="ECO:0000313" key="2">
    <source>
        <dbReference type="Proteomes" id="UP000828390"/>
    </source>
</evidence>
<dbReference type="AlphaFoldDB" id="A0A9D4M9Q1"/>
<reference evidence="1" key="2">
    <citation type="submission" date="2020-11" db="EMBL/GenBank/DDBJ databases">
        <authorList>
            <person name="McCartney M.A."/>
            <person name="Auch B."/>
            <person name="Kono T."/>
            <person name="Mallez S."/>
            <person name="Becker A."/>
            <person name="Gohl D.M."/>
            <person name="Silverstein K.A.T."/>
            <person name="Koren S."/>
            <person name="Bechman K.B."/>
            <person name="Herman A."/>
            <person name="Abrahante J.E."/>
            <person name="Garbe J."/>
        </authorList>
    </citation>
    <scope>NUCLEOTIDE SEQUENCE</scope>
    <source>
        <strain evidence="1">Duluth1</strain>
        <tissue evidence="1">Whole animal</tissue>
    </source>
</reference>
<organism evidence="1 2">
    <name type="scientific">Dreissena polymorpha</name>
    <name type="common">Zebra mussel</name>
    <name type="synonym">Mytilus polymorpha</name>
    <dbReference type="NCBI Taxonomy" id="45954"/>
    <lineage>
        <taxon>Eukaryota</taxon>
        <taxon>Metazoa</taxon>
        <taxon>Spiralia</taxon>
        <taxon>Lophotrochozoa</taxon>
        <taxon>Mollusca</taxon>
        <taxon>Bivalvia</taxon>
        <taxon>Autobranchia</taxon>
        <taxon>Heteroconchia</taxon>
        <taxon>Euheterodonta</taxon>
        <taxon>Imparidentia</taxon>
        <taxon>Neoheterodontei</taxon>
        <taxon>Myida</taxon>
        <taxon>Dreissenoidea</taxon>
        <taxon>Dreissenidae</taxon>
        <taxon>Dreissena</taxon>
    </lineage>
</organism>
<proteinExistence type="predicted"/>
<dbReference type="EMBL" id="JAIWYP010000002">
    <property type="protein sequence ID" value="KAH3871779.1"/>
    <property type="molecule type" value="Genomic_DNA"/>
</dbReference>